<dbReference type="AlphaFoldDB" id="A0A165JGI8"/>
<feature type="compositionally biased region" description="Basic residues" evidence="1">
    <location>
        <begin position="176"/>
        <end position="187"/>
    </location>
</feature>
<dbReference type="Proteomes" id="UP000076842">
    <property type="component" value="Unassembled WGS sequence"/>
</dbReference>
<feature type="compositionally biased region" description="Polar residues" evidence="1">
    <location>
        <begin position="161"/>
        <end position="172"/>
    </location>
</feature>
<protein>
    <submittedName>
        <fullName evidence="2">Uncharacterized protein</fullName>
    </submittedName>
</protein>
<reference evidence="2 3" key="1">
    <citation type="journal article" date="2016" name="Mol. Biol. Evol.">
        <title>Comparative Genomics of Early-Diverging Mushroom-Forming Fungi Provides Insights into the Origins of Lignocellulose Decay Capabilities.</title>
        <authorList>
            <person name="Nagy L.G."/>
            <person name="Riley R."/>
            <person name="Tritt A."/>
            <person name="Adam C."/>
            <person name="Daum C."/>
            <person name="Floudas D."/>
            <person name="Sun H."/>
            <person name="Yadav J.S."/>
            <person name="Pangilinan J."/>
            <person name="Larsson K.H."/>
            <person name="Matsuura K."/>
            <person name="Barry K."/>
            <person name="Labutti K."/>
            <person name="Kuo R."/>
            <person name="Ohm R.A."/>
            <person name="Bhattacharya S.S."/>
            <person name="Shirouzu T."/>
            <person name="Yoshinaga Y."/>
            <person name="Martin F.M."/>
            <person name="Grigoriev I.V."/>
            <person name="Hibbett D.S."/>
        </authorList>
    </citation>
    <scope>NUCLEOTIDE SEQUENCE [LARGE SCALE GENOMIC DNA]</scope>
    <source>
        <strain evidence="2 3">HHB12733</strain>
    </source>
</reference>
<proteinExistence type="predicted"/>
<evidence type="ECO:0000256" key="1">
    <source>
        <dbReference type="SAM" id="MobiDB-lite"/>
    </source>
</evidence>
<name>A0A165JGI8_9BASI</name>
<accession>A0A165JGI8</accession>
<evidence type="ECO:0000313" key="3">
    <source>
        <dbReference type="Proteomes" id="UP000076842"/>
    </source>
</evidence>
<feature type="region of interest" description="Disordered" evidence="1">
    <location>
        <begin position="134"/>
        <end position="201"/>
    </location>
</feature>
<evidence type="ECO:0000313" key="2">
    <source>
        <dbReference type="EMBL" id="KZT61806.1"/>
    </source>
</evidence>
<feature type="compositionally biased region" description="Acidic residues" evidence="1">
    <location>
        <begin position="1"/>
        <end position="12"/>
    </location>
</feature>
<keyword evidence="3" id="KW-1185">Reference proteome</keyword>
<feature type="compositionally biased region" description="Acidic residues" evidence="1">
    <location>
        <begin position="23"/>
        <end position="33"/>
    </location>
</feature>
<gene>
    <name evidence="2" type="ORF">CALCODRAFT_479583</name>
</gene>
<dbReference type="InParanoid" id="A0A165JGI8"/>
<organism evidence="2 3">
    <name type="scientific">Calocera cornea HHB12733</name>
    <dbReference type="NCBI Taxonomy" id="1353952"/>
    <lineage>
        <taxon>Eukaryota</taxon>
        <taxon>Fungi</taxon>
        <taxon>Dikarya</taxon>
        <taxon>Basidiomycota</taxon>
        <taxon>Agaricomycotina</taxon>
        <taxon>Dacrymycetes</taxon>
        <taxon>Dacrymycetales</taxon>
        <taxon>Dacrymycetaceae</taxon>
        <taxon>Calocera</taxon>
    </lineage>
</organism>
<dbReference type="OrthoDB" id="3419411at2759"/>
<dbReference type="EMBL" id="KV423920">
    <property type="protein sequence ID" value="KZT61806.1"/>
    <property type="molecule type" value="Genomic_DNA"/>
</dbReference>
<feature type="region of interest" description="Disordered" evidence="1">
    <location>
        <begin position="1"/>
        <end position="33"/>
    </location>
</feature>
<sequence length="444" mass="49045">MEETLADEEDEYNMTGPMSTYEEQTDHEVEEETDHLLPYKVLKGEVARTLHVAMSTGLRGLLYEVSKLLKCHPDALSVAYLLSTAKAKEHPVLLDSPGTFLEMIRVWKAASAREQDKFEIAWNRREAAYKKSLSSALKNGTTRPDPLSKGRPDPVFIHVTPCSNGNSSSQGDSPPRKKAKKSKKSKRAQSPDNVPEKKERSDAEMLLQLKAARQCHQHGKPDFVLPGGQHIDPSDEDWSFWALALTKKVDKVTHENPPDTILHKWTTVYNIGAPGQGIVRSAARPQKQADIAQAAAQNVLQGLIPWGPFPTLWNANGFGNTGQAIPPTVIGQHTPPPPAPITQASSQINVQDLIDDSTVYPRIDAWLAEVDSNAKRNPDNRNFHQYADGFSNAGLYRINELAAIEAAELVEIYKSVEPTPIPARLMRGTAAVIIGYARKDVYGK</sequence>